<dbReference type="InterPro" id="IPR021556">
    <property type="entry name" value="DUF2950"/>
</dbReference>
<evidence type="ECO:0000313" key="4">
    <source>
        <dbReference type="Proteomes" id="UP000245125"/>
    </source>
</evidence>
<feature type="transmembrane region" description="Helical" evidence="2">
    <location>
        <begin position="30"/>
        <end position="50"/>
    </location>
</feature>
<sequence>MEKYSSSTDKYPREKKTMLPEMNNKERSSIHVFVACMAIVVIMALTFAAFPADAAVKQKGFASAEEAVKAFVAAAKSNDDKEVLAIFGKEAKELIFSGDPVADRQRREKLISAYDQKNSLTQEGNKMVLIIGEKDWPFPIPLVKKGDKWIFDTKAGREEILNRRIGRDELDTIQTMLAIVDAQREYAMNDRDGDGILEYAEKFRSDPGKKNGLYWETKEGEEPSPLGELVAQARASGYTRAGSPSNPVPFHGYYFMMLKKQGKHASGGAFDYVVKGKMIGGFAVVAWPAEYGNSGVMTFVVNHDGVVYQKNLGKDTKQKAQAMTIFDPDNTWTKVQ</sequence>
<organism evidence="3 4">
    <name type="scientific">Candidatus Sulfobium mesophilum</name>
    <dbReference type="NCBI Taxonomy" id="2016548"/>
    <lineage>
        <taxon>Bacteria</taxon>
        <taxon>Pseudomonadati</taxon>
        <taxon>Nitrospirota</taxon>
        <taxon>Nitrospiria</taxon>
        <taxon>Nitrospirales</taxon>
        <taxon>Nitrospiraceae</taxon>
        <taxon>Candidatus Sulfobium</taxon>
    </lineage>
</organism>
<name>A0A2U3QJX5_9BACT</name>
<protein>
    <recommendedName>
        <fullName evidence="5">DUF2950 domain-containing protein</fullName>
    </recommendedName>
</protein>
<dbReference type="EMBL" id="OUUY01000116">
    <property type="protein sequence ID" value="SPQ01697.1"/>
    <property type="molecule type" value="Genomic_DNA"/>
</dbReference>
<gene>
    <name evidence="3" type="ORF">NBG4_670006</name>
</gene>
<keyword evidence="2" id="KW-0812">Transmembrane</keyword>
<proteinExistence type="predicted"/>
<accession>A0A2U3QJX5</accession>
<evidence type="ECO:0000256" key="2">
    <source>
        <dbReference type="SAM" id="Phobius"/>
    </source>
</evidence>
<evidence type="ECO:0000313" key="3">
    <source>
        <dbReference type="EMBL" id="SPQ01697.1"/>
    </source>
</evidence>
<keyword evidence="4" id="KW-1185">Reference proteome</keyword>
<feature type="compositionally biased region" description="Basic and acidic residues" evidence="1">
    <location>
        <begin position="10"/>
        <end position="20"/>
    </location>
</feature>
<feature type="region of interest" description="Disordered" evidence="1">
    <location>
        <begin position="1"/>
        <end position="20"/>
    </location>
</feature>
<evidence type="ECO:0000256" key="1">
    <source>
        <dbReference type="SAM" id="MobiDB-lite"/>
    </source>
</evidence>
<dbReference type="Proteomes" id="UP000245125">
    <property type="component" value="Unassembled WGS sequence"/>
</dbReference>
<dbReference type="Pfam" id="PF11453">
    <property type="entry name" value="DUF2950"/>
    <property type="match status" value="1"/>
</dbReference>
<keyword evidence="2" id="KW-1133">Transmembrane helix</keyword>
<reference evidence="4" key="1">
    <citation type="submission" date="2018-03" db="EMBL/GenBank/DDBJ databases">
        <authorList>
            <person name="Zecchin S."/>
        </authorList>
    </citation>
    <scope>NUCLEOTIDE SEQUENCE [LARGE SCALE GENOMIC DNA]</scope>
</reference>
<evidence type="ECO:0008006" key="5">
    <source>
        <dbReference type="Google" id="ProtNLM"/>
    </source>
</evidence>
<keyword evidence="2" id="KW-0472">Membrane</keyword>
<dbReference type="AlphaFoldDB" id="A0A2U3QJX5"/>